<protein>
    <recommendedName>
        <fullName evidence="3">Toxin YoeB</fullName>
    </recommendedName>
</protein>
<accession>A0A1F7W9L6</accession>
<evidence type="ECO:0000313" key="1">
    <source>
        <dbReference type="EMBL" id="OGL99469.1"/>
    </source>
</evidence>
<sequence length="88" mass="10427">MMRIEYGNKFLKSVQKLPFEQQEKLDALLEVFSANPYDTSLHTKKLTGTLTGFFSFRISRDWRVIFSFIDPVTVRVVLAKHRKDIYRI</sequence>
<dbReference type="AlphaFoldDB" id="A0A1F7W9L6"/>
<dbReference type="Proteomes" id="UP000177331">
    <property type="component" value="Unassembled WGS sequence"/>
</dbReference>
<dbReference type="Gene3D" id="3.30.2310.20">
    <property type="entry name" value="RelE-like"/>
    <property type="match status" value="1"/>
</dbReference>
<evidence type="ECO:0008006" key="3">
    <source>
        <dbReference type="Google" id="ProtNLM"/>
    </source>
</evidence>
<dbReference type="InterPro" id="IPR035093">
    <property type="entry name" value="RelE/ParE_toxin_dom_sf"/>
</dbReference>
<dbReference type="STRING" id="1802421.A2318_01730"/>
<reference evidence="1 2" key="1">
    <citation type="journal article" date="2016" name="Nat. Commun.">
        <title>Thousands of microbial genomes shed light on interconnected biogeochemical processes in an aquifer system.</title>
        <authorList>
            <person name="Anantharaman K."/>
            <person name="Brown C.T."/>
            <person name="Hug L.A."/>
            <person name="Sharon I."/>
            <person name="Castelle C.J."/>
            <person name="Probst A.J."/>
            <person name="Thomas B.C."/>
            <person name="Singh A."/>
            <person name="Wilkins M.J."/>
            <person name="Karaoz U."/>
            <person name="Brodie E.L."/>
            <person name="Williams K.H."/>
            <person name="Hubbard S.S."/>
            <person name="Banfield J.F."/>
        </authorList>
    </citation>
    <scope>NUCLEOTIDE SEQUENCE [LARGE SCALE GENOMIC DNA]</scope>
</reference>
<comment type="caution">
    <text evidence="1">The sequence shown here is derived from an EMBL/GenBank/DDBJ whole genome shotgun (WGS) entry which is preliminary data.</text>
</comment>
<gene>
    <name evidence="1" type="ORF">A2318_01730</name>
</gene>
<evidence type="ECO:0000313" key="2">
    <source>
        <dbReference type="Proteomes" id="UP000177331"/>
    </source>
</evidence>
<name>A0A1F7W9L6_9BACT</name>
<dbReference type="SUPFAM" id="SSF143011">
    <property type="entry name" value="RelE-like"/>
    <property type="match status" value="1"/>
</dbReference>
<proteinExistence type="predicted"/>
<organism evidence="1 2">
    <name type="scientific">Candidatus Uhrbacteria bacterium RIFOXYB2_FULL_45_11</name>
    <dbReference type="NCBI Taxonomy" id="1802421"/>
    <lineage>
        <taxon>Bacteria</taxon>
        <taxon>Candidatus Uhriibacteriota</taxon>
    </lineage>
</organism>
<dbReference type="EMBL" id="MGFD01000009">
    <property type="protein sequence ID" value="OGL99469.1"/>
    <property type="molecule type" value="Genomic_DNA"/>
</dbReference>